<comment type="caution">
    <text evidence="6">The sequence shown here is derived from an EMBL/GenBank/DDBJ whole genome shotgun (WGS) entry which is preliminary data.</text>
</comment>
<feature type="domain" description="NarX-like N-terminal" evidence="5">
    <location>
        <begin position="38"/>
        <end position="120"/>
    </location>
</feature>
<gene>
    <name evidence="6" type="ORF">FHK87_00285</name>
</gene>
<evidence type="ECO:0000256" key="1">
    <source>
        <dbReference type="ARBA" id="ARBA00004141"/>
    </source>
</evidence>
<name>A0A504JK07_9FLAO</name>
<evidence type="ECO:0000259" key="5">
    <source>
        <dbReference type="Pfam" id="PF13675"/>
    </source>
</evidence>
<accession>A0A504JK07</accession>
<evidence type="ECO:0000256" key="2">
    <source>
        <dbReference type="ARBA" id="ARBA00022692"/>
    </source>
</evidence>
<organism evidence="6 7">
    <name type="scientific">Aquimarina algicola</name>
    <dbReference type="NCBI Taxonomy" id="2589995"/>
    <lineage>
        <taxon>Bacteria</taxon>
        <taxon>Pseudomonadati</taxon>
        <taxon>Bacteroidota</taxon>
        <taxon>Flavobacteriia</taxon>
        <taxon>Flavobacteriales</taxon>
        <taxon>Flavobacteriaceae</taxon>
        <taxon>Aquimarina</taxon>
    </lineage>
</organism>
<feature type="domain" description="NarX-like N-terminal" evidence="5">
    <location>
        <begin position="176"/>
        <end position="251"/>
    </location>
</feature>
<evidence type="ECO:0000313" key="7">
    <source>
        <dbReference type="Proteomes" id="UP000315540"/>
    </source>
</evidence>
<dbReference type="GO" id="GO:0016020">
    <property type="term" value="C:membrane"/>
    <property type="evidence" value="ECO:0007669"/>
    <property type="project" value="UniProtKB-SubCell"/>
</dbReference>
<dbReference type="Pfam" id="PF13675">
    <property type="entry name" value="PilJ"/>
    <property type="match status" value="2"/>
</dbReference>
<evidence type="ECO:0000256" key="4">
    <source>
        <dbReference type="ARBA" id="ARBA00023136"/>
    </source>
</evidence>
<dbReference type="EMBL" id="VFWZ01000001">
    <property type="protein sequence ID" value="TPN88685.1"/>
    <property type="molecule type" value="Genomic_DNA"/>
</dbReference>
<dbReference type="InterPro" id="IPR029095">
    <property type="entry name" value="NarX-like_N"/>
</dbReference>
<reference evidence="6 7" key="1">
    <citation type="submission" date="2019-06" db="EMBL/GenBank/DDBJ databases">
        <authorList>
            <person name="Meng X."/>
        </authorList>
    </citation>
    <scope>NUCLEOTIDE SEQUENCE [LARGE SCALE GENOMIC DNA]</scope>
    <source>
        <strain evidence="6 7">M625</strain>
    </source>
</reference>
<comment type="subcellular location">
    <subcellularLocation>
        <location evidence="1">Membrane</location>
        <topology evidence="1">Multi-pass membrane protein</topology>
    </subcellularLocation>
</comment>
<keyword evidence="3" id="KW-1133">Transmembrane helix</keyword>
<sequence length="289" mass="33133">MKKNIFTIKLTVTLFLLVIMLPATELIAQQSNTFGMLNFNKAVNVSGKQRMLSQKIAKAYLYIVENPSDVKAKRDLLTSKIIFEKQNNILLQNSGYKLTKDRIAKVESLWKEYKKLIETTPNYDNAKKLIEINTDLLKSTNNVVSAIILESKGANSSNADVMDDDSYGEDDTELKKIINISGRQRMLSQRLALYYFANQPTLKDKNSEQMLKNVYNELDGAISMLLISNFNNNRIDEKLGVAMSKWDQIKSRKSDLFNQKIKQADMYRLSNELTKAFNDVTNLYEKVKL</sequence>
<dbReference type="AlphaFoldDB" id="A0A504JK07"/>
<keyword evidence="7" id="KW-1185">Reference proteome</keyword>
<protein>
    <recommendedName>
        <fullName evidence="5">NarX-like N-terminal domain-containing protein</fullName>
    </recommendedName>
</protein>
<evidence type="ECO:0000256" key="3">
    <source>
        <dbReference type="ARBA" id="ARBA00022989"/>
    </source>
</evidence>
<dbReference type="Proteomes" id="UP000315540">
    <property type="component" value="Unassembled WGS sequence"/>
</dbReference>
<dbReference type="RefSeq" id="WP_140588412.1">
    <property type="nucleotide sequence ID" value="NZ_VFWZ01000001.1"/>
</dbReference>
<keyword evidence="4" id="KW-0472">Membrane</keyword>
<keyword evidence="2" id="KW-0812">Transmembrane</keyword>
<proteinExistence type="predicted"/>
<evidence type="ECO:0000313" key="6">
    <source>
        <dbReference type="EMBL" id="TPN88685.1"/>
    </source>
</evidence>
<dbReference type="OrthoDB" id="952521at2"/>